<dbReference type="PRINTS" id="PR00834">
    <property type="entry name" value="PROTEASES2C"/>
</dbReference>
<keyword evidence="1" id="KW-0175">Coiled coil</keyword>
<evidence type="ECO:0000256" key="2">
    <source>
        <dbReference type="SAM" id="Phobius"/>
    </source>
</evidence>
<dbReference type="Gene3D" id="2.40.10.10">
    <property type="entry name" value="Trypsin-like serine proteases"/>
    <property type="match status" value="2"/>
</dbReference>
<keyword evidence="2" id="KW-0472">Membrane</keyword>
<keyword evidence="3" id="KW-0645">Protease</keyword>
<dbReference type="PANTHER" id="PTHR43019">
    <property type="entry name" value="SERINE ENDOPROTEASE DEGS"/>
    <property type="match status" value="1"/>
</dbReference>
<organism evidence="3 4">
    <name type="scientific">Sphingobacterium spiritivorum</name>
    <name type="common">Flavobacterium spiritivorum</name>
    <dbReference type="NCBI Taxonomy" id="258"/>
    <lineage>
        <taxon>Bacteria</taxon>
        <taxon>Pseudomonadati</taxon>
        <taxon>Bacteroidota</taxon>
        <taxon>Sphingobacteriia</taxon>
        <taxon>Sphingobacteriales</taxon>
        <taxon>Sphingobacteriaceae</taxon>
        <taxon>Sphingobacterium</taxon>
    </lineage>
</organism>
<dbReference type="InterPro" id="IPR009003">
    <property type="entry name" value="Peptidase_S1_PA"/>
</dbReference>
<dbReference type="InterPro" id="IPR043504">
    <property type="entry name" value="Peptidase_S1_PA_chymotrypsin"/>
</dbReference>
<evidence type="ECO:0000313" key="4">
    <source>
        <dbReference type="Proteomes" id="UP000254893"/>
    </source>
</evidence>
<accession>A0A380BXW5</accession>
<dbReference type="Proteomes" id="UP000254893">
    <property type="component" value="Unassembled WGS sequence"/>
</dbReference>
<evidence type="ECO:0000256" key="1">
    <source>
        <dbReference type="SAM" id="Coils"/>
    </source>
</evidence>
<name>A0A380BXW5_SPHSI</name>
<keyword evidence="3" id="KW-0378">Hydrolase</keyword>
<dbReference type="EC" id="3.4.21.107" evidence="3"/>
<keyword evidence="2" id="KW-0812">Transmembrane</keyword>
<dbReference type="PANTHER" id="PTHR43019:SF23">
    <property type="entry name" value="PROTEASE DO-LIKE 5, CHLOROPLASTIC"/>
    <property type="match status" value="1"/>
</dbReference>
<proteinExistence type="predicted"/>
<reference evidence="3 4" key="1">
    <citation type="submission" date="2018-06" db="EMBL/GenBank/DDBJ databases">
        <authorList>
            <consortium name="Pathogen Informatics"/>
            <person name="Doyle S."/>
        </authorList>
    </citation>
    <scope>NUCLEOTIDE SEQUENCE [LARGE SCALE GENOMIC DNA]</scope>
    <source>
        <strain evidence="3 4">NCTC11388</strain>
    </source>
</reference>
<dbReference type="InterPro" id="IPR001940">
    <property type="entry name" value="Peptidase_S1C"/>
</dbReference>
<dbReference type="AlphaFoldDB" id="A0A380BXW5"/>
<sequence length="370" mass="41278">MAMMSQQEFYDLADRYLRNEMTTEERVSFEAFCAENPTFSIQLQQHRTFISDMQSVSARMDFKNQLKNVSASYHRSHKHKTQTKETPVVPIQARFKLNIAVAAAVAIISVFSTLWMSGYYTNLEKASTDYSALRRDMNNVKRNVNEHNAALRNIDTKKKDINNKVDSHYGATGFMVTKDGYVVTNFHVINGADSIHLQNNKGDSFRASVIYTDAAKDLAILHINDSNFRKLKSIPYTFKSRSSDLGEDIYTIGFPRDEAVYGQGYLSSATGYAGDTIAYQISIPVNPGNSGGPVLDNKGNIIGIISGKQTGLDGAGFAIKTKILLDALNEIPANSLNGDIVLNKKNSLSNLSRTDQIKQLQDYIYMVKVF</sequence>
<feature type="transmembrane region" description="Helical" evidence="2">
    <location>
        <begin position="99"/>
        <end position="120"/>
    </location>
</feature>
<dbReference type="SUPFAM" id="SSF50494">
    <property type="entry name" value="Trypsin-like serine proteases"/>
    <property type="match status" value="1"/>
</dbReference>
<protein>
    <submittedName>
        <fullName evidence="3">Probable periplasmic serine endoprotease DegP-like</fullName>
        <ecNumber evidence="3">3.4.21.107</ecNumber>
    </submittedName>
</protein>
<dbReference type="GO" id="GO:0004252">
    <property type="term" value="F:serine-type endopeptidase activity"/>
    <property type="evidence" value="ECO:0007669"/>
    <property type="project" value="InterPro"/>
</dbReference>
<feature type="coiled-coil region" evidence="1">
    <location>
        <begin position="123"/>
        <end position="164"/>
    </location>
</feature>
<dbReference type="EMBL" id="UGYW01000002">
    <property type="protein sequence ID" value="SUJ08539.1"/>
    <property type="molecule type" value="Genomic_DNA"/>
</dbReference>
<keyword evidence="2" id="KW-1133">Transmembrane helix</keyword>
<dbReference type="Pfam" id="PF13365">
    <property type="entry name" value="Trypsin_2"/>
    <property type="match status" value="1"/>
</dbReference>
<gene>
    <name evidence="3" type="primary">mucD_2</name>
    <name evidence="3" type="ORF">NCTC11388_01891</name>
</gene>
<dbReference type="GO" id="GO:0006508">
    <property type="term" value="P:proteolysis"/>
    <property type="evidence" value="ECO:0007669"/>
    <property type="project" value="UniProtKB-KW"/>
</dbReference>
<evidence type="ECO:0000313" key="3">
    <source>
        <dbReference type="EMBL" id="SUJ08539.1"/>
    </source>
</evidence>